<keyword evidence="12" id="KW-0175">Coiled coil</keyword>
<organism evidence="17 18">
    <name type="scientific">Nannochloropsis salina CCMP1776</name>
    <dbReference type="NCBI Taxonomy" id="1027361"/>
    <lineage>
        <taxon>Eukaryota</taxon>
        <taxon>Sar</taxon>
        <taxon>Stramenopiles</taxon>
        <taxon>Ochrophyta</taxon>
        <taxon>Eustigmatophyceae</taxon>
        <taxon>Eustigmatales</taxon>
        <taxon>Monodopsidaceae</taxon>
        <taxon>Microchloropsis</taxon>
        <taxon>Microchloropsis salina</taxon>
    </lineage>
</organism>
<dbReference type="OrthoDB" id="429841at2759"/>
<dbReference type="PANTHER" id="PTHR16036:SF2">
    <property type="entry name" value="TRNA ENDONUCLEASE ANKZF1"/>
    <property type="match status" value="1"/>
</dbReference>
<feature type="compositionally biased region" description="Pro residues" evidence="15">
    <location>
        <begin position="287"/>
        <end position="300"/>
    </location>
</feature>
<protein>
    <recommendedName>
        <fullName evidence="16">VLRF1 domain-containing protein</fullName>
    </recommendedName>
</protein>
<keyword evidence="10" id="KW-0862">Zinc</keyword>
<evidence type="ECO:0000256" key="13">
    <source>
        <dbReference type="PROSITE-ProRule" id="PRU00023"/>
    </source>
</evidence>
<feature type="compositionally biased region" description="Basic and acidic residues" evidence="15">
    <location>
        <begin position="421"/>
        <end position="437"/>
    </location>
</feature>
<feature type="repeat" description="ANK" evidence="13">
    <location>
        <begin position="367"/>
        <end position="399"/>
    </location>
</feature>
<keyword evidence="6" id="KW-0677">Repeat</keyword>
<evidence type="ECO:0000256" key="11">
    <source>
        <dbReference type="ARBA" id="ARBA00023043"/>
    </source>
</evidence>
<dbReference type="PROSITE" id="PS52044">
    <property type="entry name" value="VLRF1"/>
    <property type="match status" value="1"/>
</dbReference>
<evidence type="ECO:0000259" key="16">
    <source>
        <dbReference type="PROSITE" id="PS52044"/>
    </source>
</evidence>
<evidence type="ECO:0000256" key="5">
    <source>
        <dbReference type="ARBA" id="ARBA00022723"/>
    </source>
</evidence>
<dbReference type="GO" id="GO:0008270">
    <property type="term" value="F:zinc ion binding"/>
    <property type="evidence" value="ECO:0007669"/>
    <property type="project" value="UniProtKB-KW"/>
</dbReference>
<feature type="compositionally biased region" description="Pro residues" evidence="15">
    <location>
        <begin position="318"/>
        <end position="334"/>
    </location>
</feature>
<evidence type="ECO:0000256" key="9">
    <source>
        <dbReference type="ARBA" id="ARBA00022801"/>
    </source>
</evidence>
<dbReference type="InterPro" id="IPR036770">
    <property type="entry name" value="Ankyrin_rpt-contain_sf"/>
</dbReference>
<evidence type="ECO:0000256" key="6">
    <source>
        <dbReference type="ARBA" id="ARBA00022737"/>
    </source>
</evidence>
<dbReference type="InterPro" id="IPR041175">
    <property type="entry name" value="VLRF1/Vms1"/>
</dbReference>
<keyword evidence="3 14" id="KW-0963">Cytoplasm</keyword>
<dbReference type="Pfam" id="PF18716">
    <property type="entry name" value="VATC"/>
    <property type="match status" value="1"/>
</dbReference>
<evidence type="ECO:0000256" key="1">
    <source>
        <dbReference type="ARBA" id="ARBA00004496"/>
    </source>
</evidence>
<dbReference type="InterPro" id="IPR041540">
    <property type="entry name" value="VATC"/>
</dbReference>
<feature type="compositionally biased region" description="Basic and acidic residues" evidence="15">
    <location>
        <begin position="445"/>
        <end position="455"/>
    </location>
</feature>
<comment type="subcellular location">
    <subcellularLocation>
        <location evidence="1">Cytoplasm</location>
    </subcellularLocation>
</comment>
<dbReference type="InterPro" id="IPR002110">
    <property type="entry name" value="Ankyrin_rpt"/>
</dbReference>
<evidence type="ECO:0000256" key="15">
    <source>
        <dbReference type="SAM" id="MobiDB-lite"/>
    </source>
</evidence>
<comment type="domain">
    <text evidence="14">The VLRF1 domain mediates binding to the 60S ribosomal subunit.</text>
</comment>
<dbReference type="AlphaFoldDB" id="A0A4D9CZK7"/>
<feature type="region of interest" description="Disordered" evidence="15">
    <location>
        <begin position="1"/>
        <end position="123"/>
    </location>
</feature>
<evidence type="ECO:0000256" key="4">
    <source>
        <dbReference type="ARBA" id="ARBA00022722"/>
    </source>
</evidence>
<sequence>MTEKNIEAEADGQKDLAARMEACGLTRAEGDREDGGEILEGEEEEEGGGEGGIEGGGKKLYCRKCRTPLPKEAYEHVGEEEETDKDSDRLRETFEEEGRDEGDKEGEGDEEDTDGPEVQKESAELTLRQGQAPFCVTLWSVLLSPDPKRASNFELLTALRESRGKTEGSGEPGRPKARRWAVLMLRSGRRAQSMGSQLRRYGEQKTVEDVRAILKEWTVILAGCELIFLSLPKAMRGVFLGEEAPLLRRDDPRLRRVPFMPKPPSFSETQAIHSRLATVRFSPPPPLLPSLPPSLPPCNPRPHSVTPDSMAPSSLSPSLPPSLPPSVPLPPPDPDWSPLVATLVSTASPSSLPPSLPPSTFTARNEAGYTLLHIAAEGGKEEWVEALLERGCDPSTLDHRDRPAYFLCKNKLTRDAFRRVRGREEEKEGGRDWERSGVPEGLTEEGEKRKKEKAKEKKKRAKGRKKESKQEGKEEGKEEGEDKEREGEEGVEEGDSQKLLCDACGKRIHVFFSRLEYVYCSTDCVQTHKRTLMAEAALKRFAAQA</sequence>
<comment type="caution">
    <text evidence="14">Lacks conserved residue(s) required for the propagation of feature annotation.</text>
</comment>
<dbReference type="GO" id="GO:0036503">
    <property type="term" value="P:ERAD pathway"/>
    <property type="evidence" value="ECO:0007669"/>
    <property type="project" value="TreeGrafter"/>
</dbReference>
<dbReference type="GO" id="GO:0004519">
    <property type="term" value="F:endonuclease activity"/>
    <property type="evidence" value="ECO:0007669"/>
    <property type="project" value="UniProtKB-KW"/>
</dbReference>
<evidence type="ECO:0000313" key="18">
    <source>
        <dbReference type="Proteomes" id="UP000355283"/>
    </source>
</evidence>
<feature type="compositionally biased region" description="Basic residues" evidence="15">
    <location>
        <begin position="456"/>
        <end position="467"/>
    </location>
</feature>
<name>A0A4D9CZK7_9STRA</name>
<dbReference type="PROSITE" id="PS50297">
    <property type="entry name" value="ANK_REP_REGION"/>
    <property type="match status" value="1"/>
</dbReference>
<evidence type="ECO:0000256" key="7">
    <source>
        <dbReference type="ARBA" id="ARBA00022759"/>
    </source>
</evidence>
<feature type="domain" description="VLRF1" evidence="16">
    <location>
        <begin position="120"/>
        <end position="279"/>
    </location>
</feature>
<dbReference type="GO" id="GO:0016787">
    <property type="term" value="F:hydrolase activity"/>
    <property type="evidence" value="ECO:0007669"/>
    <property type="project" value="UniProtKB-KW"/>
</dbReference>
<feature type="compositionally biased region" description="Basic and acidic residues" evidence="15">
    <location>
        <begin position="468"/>
        <end position="488"/>
    </location>
</feature>
<feature type="compositionally biased region" description="Acidic residues" evidence="15">
    <location>
        <begin position="94"/>
        <end position="115"/>
    </location>
</feature>
<dbReference type="GO" id="GO:0005737">
    <property type="term" value="C:cytoplasm"/>
    <property type="evidence" value="ECO:0007669"/>
    <property type="project" value="UniProtKB-SubCell"/>
</dbReference>
<feature type="region of interest" description="Disordered" evidence="15">
    <location>
        <begin position="421"/>
        <end position="492"/>
    </location>
</feature>
<evidence type="ECO:0000256" key="14">
    <source>
        <dbReference type="PROSITE-ProRule" id="PRU01389"/>
    </source>
</evidence>
<evidence type="ECO:0000256" key="12">
    <source>
        <dbReference type="ARBA" id="ARBA00023054"/>
    </source>
</evidence>
<gene>
    <name evidence="17" type="ORF">NSK_005880</name>
</gene>
<dbReference type="SUPFAM" id="SSF48403">
    <property type="entry name" value="Ankyrin repeat"/>
    <property type="match status" value="1"/>
</dbReference>
<dbReference type="EMBL" id="SDOX01000094">
    <property type="protein sequence ID" value="TFJ82805.1"/>
    <property type="molecule type" value="Genomic_DNA"/>
</dbReference>
<accession>A0A4D9CZK7</accession>
<evidence type="ECO:0000256" key="3">
    <source>
        <dbReference type="ARBA" id="ARBA00022490"/>
    </source>
</evidence>
<proteinExistence type="inferred from homology"/>
<keyword evidence="9" id="KW-0378">Hydrolase</keyword>
<evidence type="ECO:0000313" key="17">
    <source>
        <dbReference type="EMBL" id="TFJ82805.1"/>
    </source>
</evidence>
<evidence type="ECO:0000256" key="10">
    <source>
        <dbReference type="ARBA" id="ARBA00022833"/>
    </source>
</evidence>
<dbReference type="PANTHER" id="PTHR16036">
    <property type="entry name" value="ANKYRIN REPEAT AND ZINC FINGER DOMAIN-CONTAINING PROTEIN 1"/>
    <property type="match status" value="1"/>
</dbReference>
<keyword evidence="7" id="KW-0255">Endonuclease</keyword>
<dbReference type="Proteomes" id="UP000355283">
    <property type="component" value="Unassembled WGS sequence"/>
</dbReference>
<comment type="caution">
    <text evidence="17">The sequence shown here is derived from an EMBL/GenBank/DDBJ whole genome shotgun (WGS) entry which is preliminary data.</text>
</comment>
<comment type="similarity">
    <text evidence="2 14">Belongs to the ANKZF1/VMS1 family.</text>
</comment>
<reference evidence="17 18" key="1">
    <citation type="submission" date="2019-01" db="EMBL/GenBank/DDBJ databases">
        <title>Nuclear Genome Assembly of the Microalgal Biofuel strain Nannochloropsis salina CCMP1776.</title>
        <authorList>
            <person name="Hovde B."/>
        </authorList>
    </citation>
    <scope>NUCLEOTIDE SEQUENCE [LARGE SCALE GENOMIC DNA]</scope>
    <source>
        <strain evidence="17 18">CCMP1776</strain>
    </source>
</reference>
<keyword evidence="11 13" id="KW-0040">ANK repeat</keyword>
<dbReference type="Pfam" id="PF00023">
    <property type="entry name" value="Ank"/>
    <property type="match status" value="1"/>
</dbReference>
<evidence type="ECO:0000256" key="8">
    <source>
        <dbReference type="ARBA" id="ARBA00022771"/>
    </source>
</evidence>
<feature type="region of interest" description="Disordered" evidence="15">
    <location>
        <begin position="287"/>
        <end position="334"/>
    </location>
</feature>
<feature type="compositionally biased region" description="Acidic residues" evidence="15">
    <location>
        <begin position="36"/>
        <end position="48"/>
    </location>
</feature>
<dbReference type="InterPro" id="IPR047139">
    <property type="entry name" value="ANKZ1/VMS1"/>
</dbReference>
<dbReference type="PROSITE" id="PS50088">
    <property type="entry name" value="ANK_REPEAT"/>
    <property type="match status" value="1"/>
</dbReference>
<dbReference type="Pfam" id="PF18826">
    <property type="entry name" value="bVLRF1"/>
    <property type="match status" value="1"/>
</dbReference>
<feature type="compositionally biased region" description="Low complexity" evidence="15">
    <location>
        <begin position="307"/>
        <end position="317"/>
    </location>
</feature>
<dbReference type="Gene3D" id="1.25.40.20">
    <property type="entry name" value="Ankyrin repeat-containing domain"/>
    <property type="match status" value="1"/>
</dbReference>
<keyword evidence="5" id="KW-0479">Metal-binding</keyword>
<keyword evidence="8" id="KW-0863">Zinc-finger</keyword>
<keyword evidence="4" id="KW-0540">Nuclease</keyword>
<feature type="compositionally biased region" description="Basic and acidic residues" evidence="15">
    <location>
        <begin position="1"/>
        <end position="18"/>
    </location>
</feature>
<evidence type="ECO:0000256" key="2">
    <source>
        <dbReference type="ARBA" id="ARBA00009262"/>
    </source>
</evidence>
<keyword evidence="18" id="KW-1185">Reference proteome</keyword>